<gene>
    <name evidence="2" type="ORF">SteCoe_12148</name>
</gene>
<reference evidence="2 3" key="1">
    <citation type="submission" date="2016-11" db="EMBL/GenBank/DDBJ databases">
        <title>The macronuclear genome of Stentor coeruleus: a giant cell with tiny introns.</title>
        <authorList>
            <person name="Slabodnick M."/>
            <person name="Ruby J.G."/>
            <person name="Reiff S.B."/>
            <person name="Swart E.C."/>
            <person name="Gosai S."/>
            <person name="Prabakaran S."/>
            <person name="Witkowska E."/>
            <person name="Larue G.E."/>
            <person name="Fisher S."/>
            <person name="Freeman R.M."/>
            <person name="Gunawardena J."/>
            <person name="Chu W."/>
            <person name="Stover N.A."/>
            <person name="Gregory B.D."/>
            <person name="Nowacki M."/>
            <person name="Derisi J."/>
            <person name="Roy S.W."/>
            <person name="Marshall W.F."/>
            <person name="Sood P."/>
        </authorList>
    </citation>
    <scope>NUCLEOTIDE SEQUENCE [LARGE SCALE GENOMIC DNA]</scope>
    <source>
        <strain evidence="2">WM001</strain>
    </source>
</reference>
<name>A0A1R2CBM2_9CILI</name>
<dbReference type="EMBL" id="MPUH01000208">
    <property type="protein sequence ID" value="OMJ86360.1"/>
    <property type="molecule type" value="Genomic_DNA"/>
</dbReference>
<protein>
    <submittedName>
        <fullName evidence="2">Uncharacterized protein</fullName>
    </submittedName>
</protein>
<feature type="transmembrane region" description="Helical" evidence="1">
    <location>
        <begin position="113"/>
        <end position="134"/>
    </location>
</feature>
<accession>A0A1R2CBM2</accession>
<keyword evidence="3" id="KW-1185">Reference proteome</keyword>
<proteinExistence type="predicted"/>
<feature type="transmembrane region" description="Helical" evidence="1">
    <location>
        <begin position="192"/>
        <end position="218"/>
    </location>
</feature>
<dbReference type="OrthoDB" id="2448307at2759"/>
<feature type="transmembrane region" description="Helical" evidence="1">
    <location>
        <begin position="225"/>
        <end position="249"/>
    </location>
</feature>
<evidence type="ECO:0000313" key="3">
    <source>
        <dbReference type="Proteomes" id="UP000187209"/>
    </source>
</evidence>
<comment type="caution">
    <text evidence="2">The sequence shown here is derived from an EMBL/GenBank/DDBJ whole genome shotgun (WGS) entry which is preliminary data.</text>
</comment>
<feature type="transmembrane region" description="Helical" evidence="1">
    <location>
        <begin position="55"/>
        <end position="73"/>
    </location>
</feature>
<feature type="transmembrane region" description="Helical" evidence="1">
    <location>
        <begin position="85"/>
        <end position="107"/>
    </location>
</feature>
<feature type="transmembrane region" description="Helical" evidence="1">
    <location>
        <begin position="24"/>
        <end position="43"/>
    </location>
</feature>
<evidence type="ECO:0000313" key="2">
    <source>
        <dbReference type="EMBL" id="OMJ86360.1"/>
    </source>
</evidence>
<dbReference type="AlphaFoldDB" id="A0A1R2CBM2"/>
<keyword evidence="1" id="KW-1133">Transmembrane helix</keyword>
<organism evidence="2 3">
    <name type="scientific">Stentor coeruleus</name>
    <dbReference type="NCBI Taxonomy" id="5963"/>
    <lineage>
        <taxon>Eukaryota</taxon>
        <taxon>Sar</taxon>
        <taxon>Alveolata</taxon>
        <taxon>Ciliophora</taxon>
        <taxon>Postciliodesmatophora</taxon>
        <taxon>Heterotrichea</taxon>
        <taxon>Heterotrichida</taxon>
        <taxon>Stentoridae</taxon>
        <taxon>Stentor</taxon>
    </lineage>
</organism>
<sequence>MLSGITSVASSHGLSQKTKFQNSIPFIVSLTIGAELIGIVSLIVFYDKSEKSDNLLYISTVCYTIFCTIYFAWHSIVKENSFELLAFCLMSTILNAVAITLAIRHSVAASIKWTAVCLFTLAQIMFYLISLYLYRHFHHYILHDTNESVFERKLVAVSTFETFLSMIKLDFLLYSIILGTYFYYAAVRWDSFIVGGILIGVLLGIVLICHSVVGLLAATKEKKGIIIVYFIGMAITLIIKVLFVVILGLKPGDSLQKLVIDQCYVVLIGDVMVNSGIIYLGFWAYRSFGIGAISIIRKANDDQIKMSLI</sequence>
<keyword evidence="1" id="KW-0812">Transmembrane</keyword>
<keyword evidence="1" id="KW-0472">Membrane</keyword>
<evidence type="ECO:0000256" key="1">
    <source>
        <dbReference type="SAM" id="Phobius"/>
    </source>
</evidence>
<dbReference type="Proteomes" id="UP000187209">
    <property type="component" value="Unassembled WGS sequence"/>
</dbReference>